<evidence type="ECO:0000256" key="8">
    <source>
        <dbReference type="SAM" id="Phobius"/>
    </source>
</evidence>
<feature type="transmembrane region" description="Helical" evidence="8">
    <location>
        <begin position="125"/>
        <end position="147"/>
    </location>
</feature>
<dbReference type="EMBL" id="CP022347">
    <property type="protein sequence ID" value="ASQ30362.1"/>
    <property type="molecule type" value="Genomic_DNA"/>
</dbReference>
<dbReference type="KEGG" id="cavi:CAV_0696"/>
<comment type="subcellular location">
    <subcellularLocation>
        <location evidence="1">Cell membrane</location>
        <topology evidence="1">Multi-pass membrane protein</topology>
    </subcellularLocation>
</comment>
<dbReference type="PANTHER" id="PTHR36838">
    <property type="entry name" value="AUXIN EFFLUX CARRIER FAMILY PROTEIN"/>
    <property type="match status" value="1"/>
</dbReference>
<dbReference type="AlphaFoldDB" id="A0A222MXP7"/>
<feature type="transmembrane region" description="Helical" evidence="8">
    <location>
        <begin position="221"/>
        <end position="243"/>
    </location>
</feature>
<dbReference type="RefSeq" id="WP_094325128.1">
    <property type="nucleotide sequence ID" value="NZ_CP022347.1"/>
</dbReference>
<keyword evidence="5 8" id="KW-0812">Transmembrane</keyword>
<evidence type="ECO:0000256" key="2">
    <source>
        <dbReference type="ARBA" id="ARBA00010145"/>
    </source>
</evidence>
<dbReference type="GO" id="GO:0055085">
    <property type="term" value="P:transmembrane transport"/>
    <property type="evidence" value="ECO:0007669"/>
    <property type="project" value="InterPro"/>
</dbReference>
<feature type="transmembrane region" description="Helical" evidence="8">
    <location>
        <begin position="58"/>
        <end position="81"/>
    </location>
</feature>
<organism evidence="9 10">
    <name type="scientific">Campylobacter avium LMG 24591</name>
    <dbReference type="NCBI Taxonomy" id="522484"/>
    <lineage>
        <taxon>Bacteria</taxon>
        <taxon>Pseudomonadati</taxon>
        <taxon>Campylobacterota</taxon>
        <taxon>Epsilonproteobacteria</taxon>
        <taxon>Campylobacterales</taxon>
        <taxon>Campylobacteraceae</taxon>
        <taxon>Campylobacter</taxon>
    </lineage>
</organism>
<keyword evidence="10" id="KW-1185">Reference proteome</keyword>
<evidence type="ECO:0000256" key="3">
    <source>
        <dbReference type="ARBA" id="ARBA00022448"/>
    </source>
</evidence>
<keyword evidence="6 8" id="KW-1133">Transmembrane helix</keyword>
<keyword evidence="4" id="KW-1003">Cell membrane</keyword>
<evidence type="ECO:0000313" key="10">
    <source>
        <dbReference type="Proteomes" id="UP000201169"/>
    </source>
</evidence>
<evidence type="ECO:0000256" key="4">
    <source>
        <dbReference type="ARBA" id="ARBA00022475"/>
    </source>
</evidence>
<dbReference type="OrthoDB" id="9786183at2"/>
<reference evidence="9 10" key="1">
    <citation type="submission" date="2017-07" db="EMBL/GenBank/DDBJ databases">
        <title>Analysis of two Campylobacter avium genomes and identification of a novel hippuricase gene.</title>
        <authorList>
            <person name="Miller W.G."/>
            <person name="Chapman M.H."/>
            <person name="Yee E."/>
            <person name="Revez J."/>
            <person name="Bono J.L."/>
            <person name="Rossi M."/>
        </authorList>
    </citation>
    <scope>NUCLEOTIDE SEQUENCE [LARGE SCALE GENOMIC DNA]</scope>
    <source>
        <strain evidence="9 10">LMG 24591</strain>
    </source>
</reference>
<dbReference type="Proteomes" id="UP000201169">
    <property type="component" value="Chromosome"/>
</dbReference>
<evidence type="ECO:0000256" key="1">
    <source>
        <dbReference type="ARBA" id="ARBA00004651"/>
    </source>
</evidence>
<evidence type="ECO:0000256" key="6">
    <source>
        <dbReference type="ARBA" id="ARBA00022989"/>
    </source>
</evidence>
<feature type="transmembrane region" description="Helical" evidence="8">
    <location>
        <begin position="168"/>
        <end position="186"/>
    </location>
</feature>
<evidence type="ECO:0000256" key="5">
    <source>
        <dbReference type="ARBA" id="ARBA00022692"/>
    </source>
</evidence>
<feature type="transmembrane region" description="Helical" evidence="8">
    <location>
        <begin position="33"/>
        <end position="52"/>
    </location>
</feature>
<gene>
    <name evidence="9" type="ORF">CAV_0696</name>
</gene>
<feature type="transmembrane region" description="Helical" evidence="8">
    <location>
        <begin position="192"/>
        <end position="214"/>
    </location>
</feature>
<evidence type="ECO:0000256" key="7">
    <source>
        <dbReference type="ARBA" id="ARBA00023136"/>
    </source>
</evidence>
<feature type="transmembrane region" description="Helical" evidence="8">
    <location>
        <begin position="6"/>
        <end position="26"/>
    </location>
</feature>
<feature type="transmembrane region" description="Helical" evidence="8">
    <location>
        <begin position="278"/>
        <end position="302"/>
    </location>
</feature>
<dbReference type="GO" id="GO:0005886">
    <property type="term" value="C:plasma membrane"/>
    <property type="evidence" value="ECO:0007669"/>
    <property type="project" value="UniProtKB-SubCell"/>
</dbReference>
<comment type="similarity">
    <text evidence="2">Belongs to the auxin efflux carrier (TC 2.A.69) family.</text>
</comment>
<feature type="transmembrane region" description="Helical" evidence="8">
    <location>
        <begin position="93"/>
        <end position="113"/>
    </location>
</feature>
<evidence type="ECO:0000313" key="9">
    <source>
        <dbReference type="EMBL" id="ASQ30362.1"/>
    </source>
</evidence>
<protein>
    <submittedName>
        <fullName evidence="9">Putative membrane protein, predicted permease</fullName>
    </submittedName>
</protein>
<dbReference type="InterPro" id="IPR038770">
    <property type="entry name" value="Na+/solute_symporter_sf"/>
</dbReference>
<keyword evidence="7 8" id="KW-0472">Membrane</keyword>
<name>A0A222MXP7_9BACT</name>
<accession>A0A222MXP7</accession>
<dbReference type="PANTHER" id="PTHR36838:SF1">
    <property type="entry name" value="SLR1864 PROTEIN"/>
    <property type="match status" value="1"/>
</dbReference>
<dbReference type="Pfam" id="PF03547">
    <property type="entry name" value="Mem_trans"/>
    <property type="match status" value="1"/>
</dbReference>
<dbReference type="Gene3D" id="1.20.1530.20">
    <property type="match status" value="1"/>
</dbReference>
<keyword evidence="3" id="KW-0813">Transport</keyword>
<proteinExistence type="inferred from homology"/>
<sequence>MFIFMPLFSIFVFLAGGYLAKSVKILKPKQARTFLDFAVIFALPCLIFDKIYHLNLDFSLIFIVFMGLFSSVFSSFVAVLLGKIFSFSKNTIVSMFLLSCFGNTIFIGVPIISELFKDPQHSGEAIFYDAIATTIAISLFGAFILSFASDKKINFKDNLKKIATFPPFLALVLGLVLKVFSLPEFIFEPLRLFGACATPLALFAIGLSLAFSAIKSSYKATIIVIFAKMILTPLVFIILLKIFSLDLTASSIVAIIESATPTMTLAGAMIMKAKLDSNLAVSVIAFGILFSFISMPSLVFILM</sequence>
<dbReference type="InterPro" id="IPR004776">
    <property type="entry name" value="Mem_transp_PIN-like"/>
</dbReference>